<sequence length="172" mass="19651">MLADCCHYDGILTLLMQHRPYFEALPSVRRPQESMVAIPLPNVRSRETYRESDSDRALVNTAYRIRPLPCDVALLMCDPEWKIKTGIEIVLFIQRPGEDFSDLLSRWRQTQKVLGQGVEWLMPRKHKHLLAEGTATPHPLFVVFTCDGDDARAERIIRGLTGASLPVARWAI</sequence>
<comment type="caution">
    <text evidence="1">The sequence shown here is derived from an EMBL/GenBank/DDBJ whole genome shotgun (WGS) entry which is preliminary data.</text>
</comment>
<dbReference type="Proteomes" id="UP000249794">
    <property type="component" value="Unassembled WGS sequence"/>
</dbReference>
<gene>
    <name evidence="1" type="ORF">DCF15_02700</name>
</gene>
<reference evidence="2" key="1">
    <citation type="submission" date="2018-04" db="EMBL/GenBank/DDBJ databases">
        <authorList>
            <person name="Cornet L."/>
        </authorList>
    </citation>
    <scope>NUCLEOTIDE SEQUENCE [LARGE SCALE GENOMIC DNA]</scope>
</reference>
<dbReference type="EMBL" id="QBMP01000014">
    <property type="protein sequence ID" value="PZO59983.1"/>
    <property type="molecule type" value="Genomic_DNA"/>
</dbReference>
<reference evidence="1 2" key="2">
    <citation type="submission" date="2018-06" db="EMBL/GenBank/DDBJ databases">
        <title>Metagenomic assembly of (sub)arctic Cyanobacteria and their associated microbiome from non-axenic cultures.</title>
        <authorList>
            <person name="Baurain D."/>
        </authorList>
    </citation>
    <scope>NUCLEOTIDE SEQUENCE [LARGE SCALE GENOMIC DNA]</scope>
    <source>
        <strain evidence="1">ULC027bin1</strain>
    </source>
</reference>
<evidence type="ECO:0000313" key="2">
    <source>
        <dbReference type="Proteomes" id="UP000249794"/>
    </source>
</evidence>
<accession>A0A2W4XR91</accession>
<name>A0A2W4XR91_9CYAN</name>
<proteinExistence type="predicted"/>
<evidence type="ECO:0000313" key="1">
    <source>
        <dbReference type="EMBL" id="PZO59983.1"/>
    </source>
</evidence>
<organism evidence="1 2">
    <name type="scientific">Phormidesmis priestleyi</name>
    <dbReference type="NCBI Taxonomy" id="268141"/>
    <lineage>
        <taxon>Bacteria</taxon>
        <taxon>Bacillati</taxon>
        <taxon>Cyanobacteriota</taxon>
        <taxon>Cyanophyceae</taxon>
        <taxon>Leptolyngbyales</taxon>
        <taxon>Leptolyngbyaceae</taxon>
        <taxon>Phormidesmis</taxon>
    </lineage>
</organism>
<protein>
    <submittedName>
        <fullName evidence="1">Uncharacterized protein</fullName>
    </submittedName>
</protein>
<dbReference type="AlphaFoldDB" id="A0A2W4XR91"/>